<keyword evidence="2" id="KW-1185">Reference proteome</keyword>
<dbReference type="Gene3D" id="1.10.1070.20">
    <property type="match status" value="1"/>
</dbReference>
<reference evidence="1 2" key="1">
    <citation type="submission" date="2016-12" db="EMBL/GenBank/DDBJ databases">
        <title>The whole genome sequencing and assembly of Bacillus cohnii DSM 6307T strain.</title>
        <authorList>
            <person name="Lee Y.-J."/>
            <person name="Yi H."/>
            <person name="Bahn Y.-S."/>
            <person name="Kim J.F."/>
            <person name="Lee D.-W."/>
        </authorList>
    </citation>
    <scope>NUCLEOTIDE SEQUENCE [LARGE SCALE GENOMIC DNA]</scope>
    <source>
        <strain evidence="1 2">DSM 6307</strain>
    </source>
</reference>
<gene>
    <name evidence="1" type="ORF">BC6307_18180</name>
</gene>
<dbReference type="KEGG" id="bcoh:BC6307_18180"/>
<dbReference type="STRING" id="1314751.GCA_001591425_00754"/>
<protein>
    <submittedName>
        <fullName evidence="1">Uncharacterized protein</fullName>
    </submittedName>
</protein>
<evidence type="ECO:0000313" key="1">
    <source>
        <dbReference type="EMBL" id="AST94415.1"/>
    </source>
</evidence>
<accession>A0A223KY86</accession>
<organism evidence="1 2">
    <name type="scientific">Sutcliffiella cohnii</name>
    <dbReference type="NCBI Taxonomy" id="33932"/>
    <lineage>
        <taxon>Bacteria</taxon>
        <taxon>Bacillati</taxon>
        <taxon>Bacillota</taxon>
        <taxon>Bacilli</taxon>
        <taxon>Bacillales</taxon>
        <taxon>Bacillaceae</taxon>
        <taxon>Sutcliffiella</taxon>
    </lineage>
</organism>
<proteinExistence type="predicted"/>
<name>A0A223KY86_9BACI</name>
<sequence length="312" mass="36188">MSKPIQVIGSDGNTYILKNQNVYDPRIQKWVFWDSMFIQEVLVYNICKYLDIKVPNCVIANIDQAFIENAPALKFEHRYSVGFHFASGFIENIEDNILNGYRMLIQMGKPYIKTPWKKFFQRIHNTDDIAKIIALDLLTANFDRFGNEGNLMIAKENGKRYVYAIDHGHCFNGPSWDINKRQELLNMANPKSYVQKVLSDLHTYSGAPLSGLGVMFKALDQHIDVSNPSDHSFMDVVKKIENINTSIIDGWFNNIPGEWYVDKINQISFYKQYILKKKEFIRVLINQLAMNRAFESYTGGELEWRESRTGTL</sequence>
<evidence type="ECO:0000313" key="2">
    <source>
        <dbReference type="Proteomes" id="UP000215224"/>
    </source>
</evidence>
<dbReference type="EMBL" id="CP018866">
    <property type="protein sequence ID" value="AST94415.1"/>
    <property type="molecule type" value="Genomic_DNA"/>
</dbReference>
<dbReference type="Proteomes" id="UP000215224">
    <property type="component" value="Chromosome"/>
</dbReference>
<dbReference type="AlphaFoldDB" id="A0A223KY86"/>